<proteinExistence type="predicted"/>
<reference evidence="1" key="2">
    <citation type="submission" date="2023-06" db="EMBL/GenBank/DDBJ databases">
        <authorList>
            <consortium name="Lawrence Berkeley National Laboratory"/>
            <person name="Haridas S."/>
            <person name="Hensen N."/>
            <person name="Bonometti L."/>
            <person name="Westerberg I."/>
            <person name="Brannstrom I.O."/>
            <person name="Guillou S."/>
            <person name="Cros-Aarteil S."/>
            <person name="Calhoun S."/>
            <person name="Kuo A."/>
            <person name="Mondo S."/>
            <person name="Pangilinan J."/>
            <person name="Riley R."/>
            <person name="Labutti K."/>
            <person name="Andreopoulos B."/>
            <person name="Lipzen A."/>
            <person name="Chen C."/>
            <person name="Yanf M."/>
            <person name="Daum C."/>
            <person name="Ng V."/>
            <person name="Clum A."/>
            <person name="Steindorff A."/>
            <person name="Ohm R."/>
            <person name="Martin F."/>
            <person name="Silar P."/>
            <person name="Natvig D."/>
            <person name="Lalanne C."/>
            <person name="Gautier V."/>
            <person name="Ament-Velasquez S.L."/>
            <person name="Kruys A."/>
            <person name="Hutchinson M.I."/>
            <person name="Powell A.J."/>
            <person name="Barry K."/>
            <person name="Miller A.N."/>
            <person name="Grigoriev I.V."/>
            <person name="Debuchy R."/>
            <person name="Gladieux P."/>
            <person name="Thoren M.H."/>
            <person name="Johannesson H."/>
        </authorList>
    </citation>
    <scope>NUCLEOTIDE SEQUENCE</scope>
    <source>
        <strain evidence="1">CBS 314.62</strain>
    </source>
</reference>
<dbReference type="Proteomes" id="UP001270362">
    <property type="component" value="Unassembled WGS sequence"/>
</dbReference>
<accession>A0AAE0XIU1</accession>
<dbReference type="EMBL" id="JAULSO010000001">
    <property type="protein sequence ID" value="KAK3694273.1"/>
    <property type="molecule type" value="Genomic_DNA"/>
</dbReference>
<evidence type="ECO:0000313" key="2">
    <source>
        <dbReference type="Proteomes" id="UP001270362"/>
    </source>
</evidence>
<sequence length="200" mass="22725">MWNNDGPSISYYGSGSLDAEAEGDVLNWITTPPPPSKEATVRVTSIKLSGRNKSPVASMYSIDTLRPQNLIMFTGSKLDNPRWELILLLHTFLLSQSTGAASSRPLYVTQYPYYFIKEASGATSRYVDFSSSGQISYDSLNKRLAHSDFHSALAQFHERVNKRLRRANQPELINVYDDYCIWDEDNRQTASERDSRDWVT</sequence>
<dbReference type="AlphaFoldDB" id="A0AAE0XIU1"/>
<organism evidence="1 2">
    <name type="scientific">Podospora appendiculata</name>
    <dbReference type="NCBI Taxonomy" id="314037"/>
    <lineage>
        <taxon>Eukaryota</taxon>
        <taxon>Fungi</taxon>
        <taxon>Dikarya</taxon>
        <taxon>Ascomycota</taxon>
        <taxon>Pezizomycotina</taxon>
        <taxon>Sordariomycetes</taxon>
        <taxon>Sordariomycetidae</taxon>
        <taxon>Sordariales</taxon>
        <taxon>Podosporaceae</taxon>
        <taxon>Podospora</taxon>
    </lineage>
</organism>
<protein>
    <submittedName>
        <fullName evidence="1">Uncharacterized protein</fullName>
    </submittedName>
</protein>
<evidence type="ECO:0000313" key="1">
    <source>
        <dbReference type="EMBL" id="KAK3694273.1"/>
    </source>
</evidence>
<keyword evidence="2" id="KW-1185">Reference proteome</keyword>
<reference evidence="1" key="1">
    <citation type="journal article" date="2023" name="Mol. Phylogenet. Evol.">
        <title>Genome-scale phylogeny and comparative genomics of the fungal order Sordariales.</title>
        <authorList>
            <person name="Hensen N."/>
            <person name="Bonometti L."/>
            <person name="Westerberg I."/>
            <person name="Brannstrom I.O."/>
            <person name="Guillou S."/>
            <person name="Cros-Aarteil S."/>
            <person name="Calhoun S."/>
            <person name="Haridas S."/>
            <person name="Kuo A."/>
            <person name="Mondo S."/>
            <person name="Pangilinan J."/>
            <person name="Riley R."/>
            <person name="LaButti K."/>
            <person name="Andreopoulos B."/>
            <person name="Lipzen A."/>
            <person name="Chen C."/>
            <person name="Yan M."/>
            <person name="Daum C."/>
            <person name="Ng V."/>
            <person name="Clum A."/>
            <person name="Steindorff A."/>
            <person name="Ohm R.A."/>
            <person name="Martin F."/>
            <person name="Silar P."/>
            <person name="Natvig D.O."/>
            <person name="Lalanne C."/>
            <person name="Gautier V."/>
            <person name="Ament-Velasquez S.L."/>
            <person name="Kruys A."/>
            <person name="Hutchinson M.I."/>
            <person name="Powell A.J."/>
            <person name="Barry K."/>
            <person name="Miller A.N."/>
            <person name="Grigoriev I.V."/>
            <person name="Debuchy R."/>
            <person name="Gladieux P."/>
            <person name="Hiltunen Thoren M."/>
            <person name="Johannesson H."/>
        </authorList>
    </citation>
    <scope>NUCLEOTIDE SEQUENCE</scope>
    <source>
        <strain evidence="1">CBS 314.62</strain>
    </source>
</reference>
<comment type="caution">
    <text evidence="1">The sequence shown here is derived from an EMBL/GenBank/DDBJ whole genome shotgun (WGS) entry which is preliminary data.</text>
</comment>
<gene>
    <name evidence="1" type="ORF">B0T22DRAFT_66300</name>
</gene>
<name>A0AAE0XIU1_9PEZI</name>